<feature type="region of interest" description="Disordered" evidence="1">
    <location>
        <begin position="1"/>
        <end position="39"/>
    </location>
</feature>
<dbReference type="EMBL" id="SWKV01000010">
    <property type="protein sequence ID" value="KAF3044117.1"/>
    <property type="molecule type" value="Genomic_DNA"/>
</dbReference>
<name>A0A9P5C3X6_9PLEO</name>
<dbReference type="Proteomes" id="UP000758155">
    <property type="component" value="Unassembled WGS sequence"/>
</dbReference>
<organism evidence="2 3">
    <name type="scientific">Didymella heteroderae</name>
    <dbReference type="NCBI Taxonomy" id="1769908"/>
    <lineage>
        <taxon>Eukaryota</taxon>
        <taxon>Fungi</taxon>
        <taxon>Dikarya</taxon>
        <taxon>Ascomycota</taxon>
        <taxon>Pezizomycotina</taxon>
        <taxon>Dothideomycetes</taxon>
        <taxon>Pleosporomycetidae</taxon>
        <taxon>Pleosporales</taxon>
        <taxon>Pleosporineae</taxon>
        <taxon>Didymellaceae</taxon>
        <taxon>Didymella</taxon>
    </lineage>
</organism>
<evidence type="ECO:0000313" key="2">
    <source>
        <dbReference type="EMBL" id="KAF3044117.1"/>
    </source>
</evidence>
<keyword evidence="3" id="KW-1185">Reference proteome</keyword>
<reference evidence="2" key="1">
    <citation type="submission" date="2019-04" db="EMBL/GenBank/DDBJ databases">
        <title>Sequencing of skin fungus with MAO and IRED activity.</title>
        <authorList>
            <person name="Marsaioli A.J."/>
            <person name="Bonatto J.M.C."/>
            <person name="Reis Junior O."/>
        </authorList>
    </citation>
    <scope>NUCLEOTIDE SEQUENCE</scope>
    <source>
        <strain evidence="2">28M1</strain>
    </source>
</reference>
<evidence type="ECO:0000313" key="3">
    <source>
        <dbReference type="Proteomes" id="UP000758155"/>
    </source>
</evidence>
<protein>
    <submittedName>
        <fullName evidence="2">Uncharacterized protein</fullName>
    </submittedName>
</protein>
<evidence type="ECO:0000256" key="1">
    <source>
        <dbReference type="SAM" id="MobiDB-lite"/>
    </source>
</evidence>
<feature type="region of interest" description="Disordered" evidence="1">
    <location>
        <begin position="133"/>
        <end position="170"/>
    </location>
</feature>
<accession>A0A9P5C3X6</accession>
<feature type="compositionally biased region" description="Polar residues" evidence="1">
    <location>
        <begin position="1"/>
        <end position="12"/>
    </location>
</feature>
<dbReference type="AlphaFoldDB" id="A0A9P5C3X6"/>
<gene>
    <name evidence="2" type="ORF">E8E12_009919</name>
</gene>
<sequence>MGTTPSRTTDSPVQGGERSNCAQTPLTGGSQGAKRRAARANLEELGRRSGARYDYVKTNFDMLKLLVESEERRRQAETKKAHEVSATVDQQDALVEELDEAERPIDASASKLAEAEQRKRVLTAQIQDLMQQRDRTELECQSHEKDKMKATEKRDVIAKQKEPVDLKVSE</sequence>
<comment type="caution">
    <text evidence="2">The sequence shown here is derived from an EMBL/GenBank/DDBJ whole genome shotgun (WGS) entry which is preliminary data.</text>
</comment>
<proteinExistence type="predicted"/>